<feature type="binding site" evidence="2">
    <location>
        <begin position="73"/>
        <end position="80"/>
    </location>
    <ligand>
        <name>substrate</name>
    </ligand>
</feature>
<dbReference type="CDD" id="cd07067">
    <property type="entry name" value="HP_PGM_like"/>
    <property type="match status" value="1"/>
</dbReference>
<dbReference type="PROSITE" id="PS00175">
    <property type="entry name" value="PG_MUTASE"/>
    <property type="match status" value="1"/>
</dbReference>
<dbReference type="Pfam" id="PF00300">
    <property type="entry name" value="His_Phos_1"/>
    <property type="match status" value="1"/>
</dbReference>
<evidence type="ECO:0000256" key="1">
    <source>
        <dbReference type="PIRSR" id="PIRSR613078-1"/>
    </source>
</evidence>
<dbReference type="PANTHER" id="PTHR46192">
    <property type="entry name" value="BROAD-RANGE ACID PHOSPHATASE DET1"/>
    <property type="match status" value="1"/>
</dbReference>
<feature type="binding site" evidence="2">
    <location>
        <position position="173"/>
    </location>
    <ligand>
        <name>substrate</name>
    </ligand>
</feature>
<dbReference type="Proteomes" id="UP001346149">
    <property type="component" value="Unassembled WGS sequence"/>
</dbReference>
<dbReference type="GO" id="GO:0003824">
    <property type="term" value="F:catalytic activity"/>
    <property type="evidence" value="ECO:0007669"/>
    <property type="project" value="InterPro"/>
</dbReference>
<dbReference type="InterPro" id="IPR001345">
    <property type="entry name" value="PG/BPGM_mutase_AS"/>
</dbReference>
<dbReference type="InterPro" id="IPR029033">
    <property type="entry name" value="His_PPase_superfam"/>
</dbReference>
<dbReference type="InterPro" id="IPR013078">
    <property type="entry name" value="His_Pase_superF_clade-1"/>
</dbReference>
<feature type="active site" description="Tele-phosphohistidine intermediate" evidence="1">
    <location>
        <position position="74"/>
    </location>
</feature>
<organism evidence="3 4">
    <name type="scientific">Trapa natans</name>
    <name type="common">Water chestnut</name>
    <dbReference type="NCBI Taxonomy" id="22666"/>
    <lineage>
        <taxon>Eukaryota</taxon>
        <taxon>Viridiplantae</taxon>
        <taxon>Streptophyta</taxon>
        <taxon>Embryophyta</taxon>
        <taxon>Tracheophyta</taxon>
        <taxon>Spermatophyta</taxon>
        <taxon>Magnoliopsida</taxon>
        <taxon>eudicotyledons</taxon>
        <taxon>Gunneridae</taxon>
        <taxon>Pentapetalae</taxon>
        <taxon>rosids</taxon>
        <taxon>malvids</taxon>
        <taxon>Myrtales</taxon>
        <taxon>Lythraceae</taxon>
        <taxon>Trapa</taxon>
    </lineage>
</organism>
<comment type="caution">
    <text evidence="3">The sequence shown here is derived from an EMBL/GenBank/DDBJ whole genome shotgun (WGS) entry which is preliminary data.</text>
</comment>
<accession>A0AAN7RDL8</accession>
<dbReference type="SUPFAM" id="SSF53254">
    <property type="entry name" value="Phosphoglycerate mutase-like"/>
    <property type="match status" value="1"/>
</dbReference>
<evidence type="ECO:0000256" key="2">
    <source>
        <dbReference type="PIRSR" id="PIRSR613078-2"/>
    </source>
</evidence>
<dbReference type="SMART" id="SM00855">
    <property type="entry name" value="PGAM"/>
    <property type="match status" value="1"/>
</dbReference>
<feature type="binding site" evidence="2">
    <location>
        <position position="134"/>
    </location>
    <ligand>
        <name>substrate</name>
    </ligand>
</feature>
<proteinExistence type="predicted"/>
<reference evidence="3 4" key="1">
    <citation type="journal article" date="2023" name="Hortic Res">
        <title>Pangenome of water caltrop reveals structural variations and asymmetric subgenome divergence after allopolyploidization.</title>
        <authorList>
            <person name="Zhang X."/>
            <person name="Chen Y."/>
            <person name="Wang L."/>
            <person name="Yuan Y."/>
            <person name="Fang M."/>
            <person name="Shi L."/>
            <person name="Lu R."/>
            <person name="Comes H.P."/>
            <person name="Ma Y."/>
            <person name="Chen Y."/>
            <person name="Huang G."/>
            <person name="Zhou Y."/>
            <person name="Zheng Z."/>
            <person name="Qiu Y."/>
        </authorList>
    </citation>
    <scope>NUCLEOTIDE SEQUENCE [LARGE SCALE GENOMIC DNA]</scope>
    <source>
        <strain evidence="3">F231</strain>
    </source>
</reference>
<keyword evidence="4" id="KW-1185">Reference proteome</keyword>
<gene>
    <name evidence="3" type="ORF">SAY86_012622</name>
</gene>
<evidence type="ECO:0000313" key="4">
    <source>
        <dbReference type="Proteomes" id="UP001346149"/>
    </source>
</evidence>
<dbReference type="InterPro" id="IPR052765">
    <property type="entry name" value="PGM-Related"/>
</dbReference>
<dbReference type="EMBL" id="JAXQNO010000007">
    <property type="protein sequence ID" value="KAK4794628.1"/>
    <property type="molecule type" value="Genomic_DNA"/>
</dbReference>
<sequence length="344" mass="39580">MMTTLHLKLPSSTFPFTVTQCCSNPKEPSYGRMQAASINGNGHAAGAYPASDLLNPQALVMPPPRPRRIILVRHGQSEGNVDESAYTRVPDPKIKLTEMGKAQARECGQRIRKMIEGDGGDDWKVYFYVAPYKRTLQTLEHLGQAFERSRIAGVREEPRLREQDFGNFQDGQKMKLDKAKRIVYGRFFYRFPDGESAADVYDRITGFRETLKADIDKGRFQPPGKQNQNVNLVMVSHGLTIRVFLMRWYKWTVKQFERLHNLGNGNMIVMERGYGGRYSLLVHHSEEELREFGLTDDMLTDQEWQKHAKIGELNYECPMLNSFFPHLENDTAVAERTHEECSHF</sequence>
<dbReference type="Gene3D" id="3.40.50.1240">
    <property type="entry name" value="Phosphoglycerate mutase-like"/>
    <property type="match status" value="1"/>
</dbReference>
<evidence type="ECO:0008006" key="5">
    <source>
        <dbReference type="Google" id="ProtNLM"/>
    </source>
</evidence>
<name>A0AAN7RDL8_TRANT</name>
<evidence type="ECO:0000313" key="3">
    <source>
        <dbReference type="EMBL" id="KAK4794628.1"/>
    </source>
</evidence>
<dbReference type="AlphaFoldDB" id="A0AAN7RDL8"/>
<feature type="active site" description="Proton donor/acceptor" evidence="1">
    <location>
        <position position="162"/>
    </location>
</feature>
<protein>
    <recommendedName>
        <fullName evidence="5">Phosphoglycerate mutase-like protein AT74H</fullName>
    </recommendedName>
</protein>